<feature type="region of interest" description="Disordered" evidence="1">
    <location>
        <begin position="1"/>
        <end position="20"/>
    </location>
</feature>
<sequence length="106" mass="10861">MAAAAALPAEARPYQPEPPACAAAALPEPLPADTGCGDAAAAFRRLLDRGAALCTDLAQPERAVLRGQPGNLAAAELGSIPGLVAYAGRALSEIRFPRALYDAPRR</sequence>
<dbReference type="Proteomes" id="UP001595528">
    <property type="component" value="Unassembled WGS sequence"/>
</dbReference>
<feature type="non-terminal residue" evidence="2">
    <location>
        <position position="106"/>
    </location>
</feature>
<dbReference type="EMBL" id="JBHRTR010000054">
    <property type="protein sequence ID" value="MFC3231208.1"/>
    <property type="molecule type" value="Genomic_DNA"/>
</dbReference>
<accession>A0ABV7LA17</accession>
<comment type="caution">
    <text evidence="2">The sequence shown here is derived from an EMBL/GenBank/DDBJ whole genome shotgun (WGS) entry which is preliminary data.</text>
</comment>
<reference evidence="3" key="1">
    <citation type="journal article" date="2019" name="Int. J. Syst. Evol. Microbiol.">
        <title>The Global Catalogue of Microorganisms (GCM) 10K type strain sequencing project: providing services to taxonomists for standard genome sequencing and annotation.</title>
        <authorList>
            <consortium name="The Broad Institute Genomics Platform"/>
            <consortium name="The Broad Institute Genome Sequencing Center for Infectious Disease"/>
            <person name="Wu L."/>
            <person name="Ma J."/>
        </authorList>
    </citation>
    <scope>NUCLEOTIDE SEQUENCE [LARGE SCALE GENOMIC DNA]</scope>
    <source>
        <strain evidence="3">KCTC 42964</strain>
    </source>
</reference>
<dbReference type="RefSeq" id="WP_379906672.1">
    <property type="nucleotide sequence ID" value="NZ_JBHRTR010000054.1"/>
</dbReference>
<evidence type="ECO:0000313" key="3">
    <source>
        <dbReference type="Proteomes" id="UP001595528"/>
    </source>
</evidence>
<feature type="compositionally biased region" description="Low complexity" evidence="1">
    <location>
        <begin position="1"/>
        <end position="11"/>
    </location>
</feature>
<evidence type="ECO:0000256" key="1">
    <source>
        <dbReference type="SAM" id="MobiDB-lite"/>
    </source>
</evidence>
<keyword evidence="3" id="KW-1185">Reference proteome</keyword>
<proteinExistence type="predicted"/>
<name>A0ABV7LA17_9PROT</name>
<evidence type="ECO:0000313" key="2">
    <source>
        <dbReference type="EMBL" id="MFC3231208.1"/>
    </source>
</evidence>
<gene>
    <name evidence="2" type="ORF">ACFOGJ_28430</name>
</gene>
<protein>
    <submittedName>
        <fullName evidence="2">Uncharacterized protein</fullName>
    </submittedName>
</protein>
<organism evidence="2 3">
    <name type="scientific">Marinibaculum pumilum</name>
    <dbReference type="NCBI Taxonomy" id="1766165"/>
    <lineage>
        <taxon>Bacteria</taxon>
        <taxon>Pseudomonadati</taxon>
        <taxon>Pseudomonadota</taxon>
        <taxon>Alphaproteobacteria</taxon>
        <taxon>Rhodospirillales</taxon>
        <taxon>Rhodospirillaceae</taxon>
        <taxon>Marinibaculum</taxon>
    </lineage>
</organism>